<dbReference type="InterPro" id="IPR029498">
    <property type="entry name" value="HeLo_dom"/>
</dbReference>
<dbReference type="AlphaFoldDB" id="A0A8H7A8M8"/>
<reference evidence="3" key="1">
    <citation type="submission" date="2020-02" db="EMBL/GenBank/DDBJ databases">
        <authorList>
            <person name="Palmer J.M."/>
        </authorList>
    </citation>
    <scope>NUCLEOTIDE SEQUENCE</scope>
    <source>
        <strain evidence="3">EPUS1.4</strain>
        <tissue evidence="3">Thallus</tissue>
    </source>
</reference>
<dbReference type="PANTHER" id="PTHR37542:SF1">
    <property type="entry name" value="PRION-INHIBITION AND PROPAGATION HELO DOMAIN-CONTAINING PROTEIN"/>
    <property type="match status" value="1"/>
</dbReference>
<dbReference type="InterPro" id="IPR056002">
    <property type="entry name" value="DUF7580"/>
</dbReference>
<evidence type="ECO:0008006" key="5">
    <source>
        <dbReference type="Google" id="ProtNLM"/>
    </source>
</evidence>
<dbReference type="Gene3D" id="1.20.120.1020">
    <property type="entry name" value="Prion-inhibition and propagation, HeLo domain"/>
    <property type="match status" value="1"/>
</dbReference>
<proteinExistence type="predicted"/>
<dbReference type="InterPro" id="IPR038305">
    <property type="entry name" value="HeLo_sf"/>
</dbReference>
<dbReference type="PANTHER" id="PTHR37542">
    <property type="entry name" value="HELO DOMAIN-CONTAINING PROTEIN-RELATED"/>
    <property type="match status" value="1"/>
</dbReference>
<name>A0A8H7A8M8_9EURO</name>
<dbReference type="Proteomes" id="UP000606974">
    <property type="component" value="Unassembled WGS sequence"/>
</dbReference>
<dbReference type="OrthoDB" id="1911848at2759"/>
<dbReference type="Pfam" id="PF24476">
    <property type="entry name" value="DUF7580"/>
    <property type="match status" value="1"/>
</dbReference>
<dbReference type="Pfam" id="PF14479">
    <property type="entry name" value="HeLo"/>
    <property type="match status" value="1"/>
</dbReference>
<feature type="domain" description="DUF7580" evidence="2">
    <location>
        <begin position="360"/>
        <end position="552"/>
    </location>
</feature>
<evidence type="ECO:0000313" key="3">
    <source>
        <dbReference type="EMBL" id="KAF7504573.1"/>
    </source>
</evidence>
<comment type="caution">
    <text evidence="3">The sequence shown here is derived from an EMBL/GenBank/DDBJ whole genome shotgun (WGS) entry which is preliminary data.</text>
</comment>
<evidence type="ECO:0000313" key="4">
    <source>
        <dbReference type="Proteomes" id="UP000606974"/>
    </source>
</evidence>
<dbReference type="SUPFAM" id="SSF56112">
    <property type="entry name" value="Protein kinase-like (PK-like)"/>
    <property type="match status" value="1"/>
</dbReference>
<dbReference type="Gene3D" id="1.10.510.10">
    <property type="entry name" value="Transferase(Phosphotransferase) domain 1"/>
    <property type="match status" value="1"/>
</dbReference>
<sequence length="600" mass="66822">MSTKIPGTTIGGLVLGSLGLSITLYKTTLEAYSVFTTATSLGQDVSFLHAELLIQQERLKRWGDGLGLSGETNEPDERLNSETSLFQAVVAALASIRLILTDLDDLTTVYGVGVKDETTSQRPLIKELAATTKLMDSEALLRNYNRRLEDAKGLQKRLSIMKKLHWVIRNKEKFEGLIQKLTQFNDGLYSLLSPLDAQLLAEALAVQLLRTTNLERLIALKAAAQRSHVDIASLAELRYRASGLSQQAFKSPNMEKRHSCVSLTTRPTTSFQRRSTGTYTDEQDGEMQGIATLIEWKVVESGLPGEMAAAVERNTNDLAYFLQAKSRSPGLRSLTCIGFIRMPVETAEHVRYGLLYKAPPPPEPRAPVASPTSLYDLLPQREDEAVSDEFDLGDKFRVAQILAQSVYELHVSNWLHKAICSDNVLFWPRKGGRVTPTSACLSGYEFTRPGRLRDNTQPAGDVASSVYAHPLYRDGRVKYHRLFDIYSLGVTLLEIGLWARAGEAVTKETSVYAVQDQLIESCESELGPAMGAEYRTAVKLCLRGDFQVEGLHMTDRPEPSWDNFDPREIARLEAADDQINADLTTEFYMHVVKPLKKLYA</sequence>
<keyword evidence="4" id="KW-1185">Reference proteome</keyword>
<dbReference type="EMBL" id="JAACFV010000133">
    <property type="protein sequence ID" value="KAF7504573.1"/>
    <property type="molecule type" value="Genomic_DNA"/>
</dbReference>
<evidence type="ECO:0000259" key="2">
    <source>
        <dbReference type="Pfam" id="PF24476"/>
    </source>
</evidence>
<gene>
    <name evidence="3" type="ORF">GJ744_002068</name>
</gene>
<organism evidence="3 4">
    <name type="scientific">Endocarpon pusillum</name>
    <dbReference type="NCBI Taxonomy" id="364733"/>
    <lineage>
        <taxon>Eukaryota</taxon>
        <taxon>Fungi</taxon>
        <taxon>Dikarya</taxon>
        <taxon>Ascomycota</taxon>
        <taxon>Pezizomycotina</taxon>
        <taxon>Eurotiomycetes</taxon>
        <taxon>Chaetothyriomycetidae</taxon>
        <taxon>Verrucariales</taxon>
        <taxon>Verrucariaceae</taxon>
        <taxon>Endocarpon</taxon>
    </lineage>
</organism>
<feature type="domain" description="Prion-inhibition and propagation HeLo" evidence="1">
    <location>
        <begin position="12"/>
        <end position="217"/>
    </location>
</feature>
<evidence type="ECO:0000259" key="1">
    <source>
        <dbReference type="Pfam" id="PF14479"/>
    </source>
</evidence>
<accession>A0A8H7A8M8</accession>
<dbReference type="InterPro" id="IPR011009">
    <property type="entry name" value="Kinase-like_dom_sf"/>
</dbReference>
<protein>
    <recommendedName>
        <fullName evidence="5">Protein kinase domain-containing protein</fullName>
    </recommendedName>
</protein>